<accession>A0AAW9MRF5</accession>
<dbReference type="RefSeq" id="WP_324618607.1">
    <property type="nucleotide sequence ID" value="NZ_JAYKOT010000001.1"/>
</dbReference>
<sequence length="65" mass="7423">MFLDENLKNQLKEYLKLIENDLLISLSLDSGEKSKDLKEFLEEVIGESDGKISLVEKKTSNHSII</sequence>
<dbReference type="Proteomes" id="UP001357733">
    <property type="component" value="Unassembled WGS sequence"/>
</dbReference>
<dbReference type="AlphaFoldDB" id="A0AAW9MRF5"/>
<dbReference type="InterPro" id="IPR036249">
    <property type="entry name" value="Thioredoxin-like_sf"/>
</dbReference>
<gene>
    <name evidence="1" type="ORF">VLK81_00435</name>
</gene>
<keyword evidence="2" id="KW-1185">Reference proteome</keyword>
<dbReference type="EMBL" id="JAYKOT010000001">
    <property type="protein sequence ID" value="MEB3428523.1"/>
    <property type="molecule type" value="Genomic_DNA"/>
</dbReference>
<proteinExistence type="predicted"/>
<reference evidence="1 2" key="1">
    <citation type="submission" date="2024-01" db="EMBL/GenBank/DDBJ databases">
        <title>Complete genome sequence of Citroniella saccharovorans strain M6.X9, isolated from human fecal sample.</title>
        <authorList>
            <person name="Cheng G."/>
            <person name="Westerholm M."/>
            <person name="Schnurer A."/>
        </authorList>
    </citation>
    <scope>NUCLEOTIDE SEQUENCE [LARGE SCALE GENOMIC DNA]</scope>
    <source>
        <strain evidence="1 2">DSM 29873</strain>
    </source>
</reference>
<comment type="caution">
    <text evidence="1">The sequence shown here is derived from an EMBL/GenBank/DDBJ whole genome shotgun (WGS) entry which is preliminary data.</text>
</comment>
<dbReference type="Gene3D" id="3.40.30.10">
    <property type="entry name" value="Glutaredoxin"/>
    <property type="match status" value="1"/>
</dbReference>
<evidence type="ECO:0000313" key="1">
    <source>
        <dbReference type="EMBL" id="MEB3428523.1"/>
    </source>
</evidence>
<organism evidence="1 2">
    <name type="scientific">Citroniella saccharovorans</name>
    <dbReference type="NCBI Taxonomy" id="2053367"/>
    <lineage>
        <taxon>Bacteria</taxon>
        <taxon>Bacillati</taxon>
        <taxon>Bacillota</taxon>
        <taxon>Tissierellia</taxon>
        <taxon>Tissierellales</taxon>
        <taxon>Peptoniphilaceae</taxon>
        <taxon>Citroniella</taxon>
    </lineage>
</organism>
<dbReference type="SUPFAM" id="SSF52833">
    <property type="entry name" value="Thioredoxin-like"/>
    <property type="match status" value="1"/>
</dbReference>
<protein>
    <submittedName>
        <fullName evidence="1">Uncharacterized protein</fullName>
    </submittedName>
</protein>
<evidence type="ECO:0000313" key="2">
    <source>
        <dbReference type="Proteomes" id="UP001357733"/>
    </source>
</evidence>
<name>A0AAW9MRF5_9FIRM</name>